<accession>A0A8H7VXP6</accession>
<evidence type="ECO:0000313" key="4">
    <source>
        <dbReference type="EMBL" id="KAG2232508.1"/>
    </source>
</evidence>
<feature type="domain" description="Zn(2)-C6 fungal-type" evidence="3">
    <location>
        <begin position="356"/>
        <end position="384"/>
    </location>
</feature>
<dbReference type="CDD" id="cd00067">
    <property type="entry name" value="GAL4"/>
    <property type="match status" value="1"/>
</dbReference>
<sequence>MDNNSYYQNQLFESIELLPEEKDMYYNTTPADGLVYNHLQQTLQVQTDLKNQNRVQEFLNSAVTEDDSIIGFDELYSSVTSESDLTYLQLMQQANAPFYTPIEPLLDTSSLNNNNNNNTFNFSSLPSVAGLTTGSSSLSPNILCHPLSNYSDIDTNNNMAYDYYLEDNDMLSGLKYSSFDTCNNYFNDLNSSSFIPPLPSYPSPSIHETAASLSAISSDHHMAYRSNSTPMLTASYSFSSFSSASSNEDDSAEEDEIAQKLGPKKSASISFLPEKRKKRVYATAASIRKNSITKPQRKFTPKSNSISSESLSYYLSKQHLSDTEEEFEEDGFNTNLLNTSASSGMICKKGRNVDKACNHCKRSHLRCDNVRPCRRCVATGKVGCQDVKHKPRGRPRLQKRL</sequence>
<reference evidence="4" key="1">
    <citation type="submission" date="2021-01" db="EMBL/GenBank/DDBJ databases">
        <title>Metabolic potential, ecology and presence of endohyphal bacteria is reflected in genomic diversity of Mucoromycotina.</title>
        <authorList>
            <person name="Muszewska A."/>
            <person name="Okrasinska A."/>
            <person name="Steczkiewicz K."/>
            <person name="Drgas O."/>
            <person name="Orlowska M."/>
            <person name="Perlinska-Lenart U."/>
            <person name="Aleksandrzak-Piekarczyk T."/>
            <person name="Szatraj K."/>
            <person name="Zielenkiewicz U."/>
            <person name="Pilsyk S."/>
            <person name="Malc E."/>
            <person name="Mieczkowski P."/>
            <person name="Kruszewska J.S."/>
            <person name="Biernat P."/>
            <person name="Pawlowska J."/>
        </authorList>
    </citation>
    <scope>NUCLEOTIDE SEQUENCE</scope>
    <source>
        <strain evidence="4">WA0000018081</strain>
    </source>
</reference>
<dbReference type="AlphaFoldDB" id="A0A8H7VXP6"/>
<organism evidence="4 5">
    <name type="scientific">Thamnidium elegans</name>
    <dbReference type="NCBI Taxonomy" id="101142"/>
    <lineage>
        <taxon>Eukaryota</taxon>
        <taxon>Fungi</taxon>
        <taxon>Fungi incertae sedis</taxon>
        <taxon>Mucoromycota</taxon>
        <taxon>Mucoromycotina</taxon>
        <taxon>Mucoromycetes</taxon>
        <taxon>Mucorales</taxon>
        <taxon>Mucorineae</taxon>
        <taxon>Mucoraceae</taxon>
        <taxon>Thamnidium</taxon>
    </lineage>
</organism>
<dbReference type="SUPFAM" id="SSF57701">
    <property type="entry name" value="Zn2/Cys6 DNA-binding domain"/>
    <property type="match status" value="1"/>
</dbReference>
<dbReference type="EMBL" id="JAEPRE010000109">
    <property type="protein sequence ID" value="KAG2232508.1"/>
    <property type="molecule type" value="Genomic_DNA"/>
</dbReference>
<dbReference type="Gene3D" id="4.10.240.10">
    <property type="entry name" value="Zn(2)-C6 fungal-type DNA-binding domain"/>
    <property type="match status" value="1"/>
</dbReference>
<keyword evidence="1" id="KW-0479">Metal-binding</keyword>
<name>A0A8H7VXP6_9FUNG</name>
<evidence type="ECO:0000259" key="3">
    <source>
        <dbReference type="PROSITE" id="PS50048"/>
    </source>
</evidence>
<dbReference type="PANTHER" id="PTHR47659">
    <property type="entry name" value="ZN(II)2CYS6 TRANSCRIPTION FACTOR (EUROFUNG)-RELATED"/>
    <property type="match status" value="1"/>
</dbReference>
<dbReference type="PROSITE" id="PS00463">
    <property type="entry name" value="ZN2_CY6_FUNGAL_1"/>
    <property type="match status" value="1"/>
</dbReference>
<dbReference type="InterPro" id="IPR001138">
    <property type="entry name" value="Zn2Cys6_DnaBD"/>
</dbReference>
<evidence type="ECO:0000256" key="1">
    <source>
        <dbReference type="ARBA" id="ARBA00022723"/>
    </source>
</evidence>
<dbReference type="InterPro" id="IPR036864">
    <property type="entry name" value="Zn2-C6_fun-type_DNA-bd_sf"/>
</dbReference>
<keyword evidence="5" id="KW-1185">Reference proteome</keyword>
<dbReference type="PANTHER" id="PTHR47659:SF4">
    <property type="entry name" value="ZN(II)2CYS6 TRANSCRIPTION FACTOR (EUROFUNG)"/>
    <property type="match status" value="1"/>
</dbReference>
<gene>
    <name evidence="4" type="ORF">INT48_007421</name>
</gene>
<dbReference type="Proteomes" id="UP000613177">
    <property type="component" value="Unassembled WGS sequence"/>
</dbReference>
<dbReference type="Pfam" id="PF00172">
    <property type="entry name" value="Zn_clus"/>
    <property type="match status" value="1"/>
</dbReference>
<dbReference type="PROSITE" id="PS50048">
    <property type="entry name" value="ZN2_CY6_FUNGAL_2"/>
    <property type="match status" value="1"/>
</dbReference>
<protein>
    <recommendedName>
        <fullName evidence="3">Zn(2)-C6 fungal-type domain-containing protein</fullName>
    </recommendedName>
</protein>
<dbReference type="OrthoDB" id="1555531at2759"/>
<comment type="caution">
    <text evidence="4">The sequence shown here is derived from an EMBL/GenBank/DDBJ whole genome shotgun (WGS) entry which is preliminary data.</text>
</comment>
<dbReference type="GO" id="GO:0000981">
    <property type="term" value="F:DNA-binding transcription factor activity, RNA polymerase II-specific"/>
    <property type="evidence" value="ECO:0007669"/>
    <property type="project" value="InterPro"/>
</dbReference>
<dbReference type="InterPro" id="IPR050335">
    <property type="entry name" value="ERT1_acuK_gluconeogen_tf"/>
</dbReference>
<evidence type="ECO:0000313" key="5">
    <source>
        <dbReference type="Proteomes" id="UP000613177"/>
    </source>
</evidence>
<dbReference type="GO" id="GO:0008270">
    <property type="term" value="F:zinc ion binding"/>
    <property type="evidence" value="ECO:0007669"/>
    <property type="project" value="InterPro"/>
</dbReference>
<proteinExistence type="predicted"/>
<keyword evidence="2" id="KW-0539">Nucleus</keyword>
<dbReference type="SMART" id="SM00066">
    <property type="entry name" value="GAL4"/>
    <property type="match status" value="1"/>
</dbReference>
<evidence type="ECO:0000256" key="2">
    <source>
        <dbReference type="ARBA" id="ARBA00023242"/>
    </source>
</evidence>